<proteinExistence type="predicted"/>
<comment type="caution">
    <text evidence="2">The sequence shown here is derived from an EMBL/GenBank/DDBJ whole genome shotgun (WGS) entry which is preliminary data.</text>
</comment>
<evidence type="ECO:0000313" key="3">
    <source>
        <dbReference type="Proteomes" id="UP000826195"/>
    </source>
</evidence>
<evidence type="ECO:0000313" key="2">
    <source>
        <dbReference type="EMBL" id="KAH0545873.1"/>
    </source>
</evidence>
<name>A0AAV7I5G8_COTGL</name>
<gene>
    <name evidence="2" type="ORF">KQX54_003904</name>
</gene>
<dbReference type="Proteomes" id="UP000826195">
    <property type="component" value="Unassembled WGS sequence"/>
</dbReference>
<reference evidence="2 3" key="1">
    <citation type="journal article" date="2021" name="J. Hered.">
        <title>A chromosome-level genome assembly of the parasitoid wasp, Cotesia glomerata (Hymenoptera: Braconidae).</title>
        <authorList>
            <person name="Pinto B.J."/>
            <person name="Weis J.J."/>
            <person name="Gamble T."/>
            <person name="Ode P.J."/>
            <person name="Paul R."/>
            <person name="Zaspel J.M."/>
        </authorList>
    </citation>
    <scope>NUCLEOTIDE SEQUENCE [LARGE SCALE GENOMIC DNA]</scope>
    <source>
        <strain evidence="2">CgM1</strain>
    </source>
</reference>
<accession>A0AAV7I5G8</accession>
<feature type="region of interest" description="Disordered" evidence="1">
    <location>
        <begin position="103"/>
        <end position="130"/>
    </location>
</feature>
<protein>
    <submittedName>
        <fullName evidence="2">Uncharacterized protein</fullName>
    </submittedName>
</protein>
<evidence type="ECO:0000256" key="1">
    <source>
        <dbReference type="SAM" id="MobiDB-lite"/>
    </source>
</evidence>
<keyword evidence="3" id="KW-1185">Reference proteome</keyword>
<dbReference type="EMBL" id="JAHXZJ010002237">
    <property type="protein sequence ID" value="KAH0545873.1"/>
    <property type="molecule type" value="Genomic_DNA"/>
</dbReference>
<sequence>MTLKCGKDVALISGYVYVNTNVNKGTRTYIHRHTALGAGEKRKGCIPINGTASEVVGILSATRFKKTVSDSRMVTPVDIQNKERPYKSARDFYKSEYLQKSRVDGRREVEQSGMVNGSFDRRLMRETSHH</sequence>
<dbReference type="AlphaFoldDB" id="A0AAV7I5G8"/>
<feature type="compositionally biased region" description="Basic and acidic residues" evidence="1">
    <location>
        <begin position="119"/>
        <end position="130"/>
    </location>
</feature>
<organism evidence="2 3">
    <name type="scientific">Cotesia glomerata</name>
    <name type="common">Lepidopteran parasitic wasp</name>
    <name type="synonym">Apanteles glomeratus</name>
    <dbReference type="NCBI Taxonomy" id="32391"/>
    <lineage>
        <taxon>Eukaryota</taxon>
        <taxon>Metazoa</taxon>
        <taxon>Ecdysozoa</taxon>
        <taxon>Arthropoda</taxon>
        <taxon>Hexapoda</taxon>
        <taxon>Insecta</taxon>
        <taxon>Pterygota</taxon>
        <taxon>Neoptera</taxon>
        <taxon>Endopterygota</taxon>
        <taxon>Hymenoptera</taxon>
        <taxon>Apocrita</taxon>
        <taxon>Ichneumonoidea</taxon>
        <taxon>Braconidae</taxon>
        <taxon>Microgastrinae</taxon>
        <taxon>Cotesia</taxon>
    </lineage>
</organism>